<dbReference type="RefSeq" id="WP_160559164.1">
    <property type="nucleotide sequence ID" value="NZ_QZDT01000006.1"/>
</dbReference>
<organism evidence="8 9">
    <name type="scientific">Parablautia muri</name>
    <dbReference type="NCBI Taxonomy" id="2320879"/>
    <lineage>
        <taxon>Bacteria</taxon>
        <taxon>Bacillati</taxon>
        <taxon>Bacillota</taxon>
        <taxon>Clostridia</taxon>
        <taxon>Lachnospirales</taxon>
        <taxon>Lachnospiraceae</taxon>
        <taxon>Parablautia</taxon>
    </lineage>
</organism>
<reference evidence="8" key="1">
    <citation type="submission" date="2018-09" db="EMBL/GenBank/DDBJ databases">
        <title>Murine metabolic-syndrome-specific gut microbial biobank.</title>
        <authorList>
            <person name="Liu C."/>
        </authorList>
    </citation>
    <scope>NUCLEOTIDE SEQUENCE</scope>
    <source>
        <strain evidence="8">D42-62</strain>
    </source>
</reference>
<feature type="domain" description="RNA polymerase sigma-70 region 2" evidence="6">
    <location>
        <begin position="23"/>
        <end position="88"/>
    </location>
</feature>
<dbReference type="InterPro" id="IPR007624">
    <property type="entry name" value="RNA_pol_sigma70_r3"/>
</dbReference>
<dbReference type="InterPro" id="IPR013325">
    <property type="entry name" value="RNA_pol_sigma_r2"/>
</dbReference>
<evidence type="ECO:0000256" key="3">
    <source>
        <dbReference type="ARBA" id="ARBA00023125"/>
    </source>
</evidence>
<keyword evidence="4" id="KW-0804">Transcription</keyword>
<dbReference type="InterPro" id="IPR007630">
    <property type="entry name" value="RNA_pol_sigma70_r4"/>
</dbReference>
<evidence type="ECO:0000256" key="1">
    <source>
        <dbReference type="ARBA" id="ARBA00023015"/>
    </source>
</evidence>
<dbReference type="PANTHER" id="PTHR30603">
    <property type="entry name" value="RNA POLYMERASE SIGMA FACTOR RPO"/>
    <property type="match status" value="1"/>
</dbReference>
<dbReference type="AlphaFoldDB" id="A0A9X5BDQ2"/>
<keyword evidence="1" id="KW-0805">Transcription regulation</keyword>
<dbReference type="PRINTS" id="PR00046">
    <property type="entry name" value="SIGMA70FCT"/>
</dbReference>
<dbReference type="Proteomes" id="UP001154420">
    <property type="component" value="Unassembled WGS sequence"/>
</dbReference>
<feature type="domain" description="RNA polymerase sigma-70 region 3" evidence="5">
    <location>
        <begin position="102"/>
        <end position="169"/>
    </location>
</feature>
<evidence type="ECO:0000313" key="8">
    <source>
        <dbReference type="EMBL" id="NBJ92086.1"/>
    </source>
</evidence>
<dbReference type="InterPro" id="IPR050239">
    <property type="entry name" value="Sigma-70_RNA_pol_init_factors"/>
</dbReference>
<dbReference type="Pfam" id="PF04539">
    <property type="entry name" value="Sigma70_r3"/>
    <property type="match status" value="1"/>
</dbReference>
<keyword evidence="9" id="KW-1185">Reference proteome</keyword>
<evidence type="ECO:0000313" key="9">
    <source>
        <dbReference type="Proteomes" id="UP001154420"/>
    </source>
</evidence>
<keyword evidence="3" id="KW-0238">DNA-binding</keyword>
<dbReference type="GO" id="GO:0003677">
    <property type="term" value="F:DNA binding"/>
    <property type="evidence" value="ECO:0007669"/>
    <property type="project" value="UniProtKB-KW"/>
</dbReference>
<dbReference type="NCBIfam" id="TIGR02937">
    <property type="entry name" value="sigma70-ECF"/>
    <property type="match status" value="1"/>
</dbReference>
<dbReference type="GO" id="GO:0006352">
    <property type="term" value="P:DNA-templated transcription initiation"/>
    <property type="evidence" value="ECO:0007669"/>
    <property type="project" value="InterPro"/>
</dbReference>
<evidence type="ECO:0000256" key="4">
    <source>
        <dbReference type="ARBA" id="ARBA00023163"/>
    </source>
</evidence>
<dbReference type="Pfam" id="PF04542">
    <property type="entry name" value="Sigma70_r2"/>
    <property type="match status" value="1"/>
</dbReference>
<protein>
    <submittedName>
        <fullName evidence="8">Sigma-70 family RNA polymerase sigma factor</fullName>
    </submittedName>
</protein>
<sequence>MTNEQIVSEIRNGYSVTDYMQLLYESNLPLIKKFIKPYAAYEPMEDLVQESYFGLWEAVQHYETSANVRFMTYAEYWIRQSVQRYLEKCGSTVRIPSHTRQKIARYKKTVQELEQELGRMPTDNEIADKMRVPVGLLPELKIQMQGVASLDTPLADDYSLTLSDTIQADFSLEDETIDKMYAEHSKSQLWGIVEHFTSNRENNIIREIFINNRTMAAVAREQGITIDRIRQIKEKGLRRLRTGKAKRELLEKFDIVEAGAYRNSINKFNEHGFTSTVEYIALRRAELQAEYEKHKRQVEIMLEQRKRKCL</sequence>
<accession>A0A9X5BDQ2</accession>
<dbReference type="InterPro" id="IPR000943">
    <property type="entry name" value="RNA_pol_sigma70"/>
</dbReference>
<dbReference type="Pfam" id="PF04545">
    <property type="entry name" value="Sigma70_r4"/>
    <property type="match status" value="1"/>
</dbReference>
<comment type="caution">
    <text evidence="8">The sequence shown here is derived from an EMBL/GenBank/DDBJ whole genome shotgun (WGS) entry which is preliminary data.</text>
</comment>
<dbReference type="Gene3D" id="1.20.120.1810">
    <property type="match status" value="1"/>
</dbReference>
<gene>
    <name evidence="8" type="ORF">D5281_05660</name>
</gene>
<dbReference type="InterPro" id="IPR007627">
    <property type="entry name" value="RNA_pol_sigma70_r2"/>
</dbReference>
<evidence type="ECO:0000256" key="2">
    <source>
        <dbReference type="ARBA" id="ARBA00023082"/>
    </source>
</evidence>
<dbReference type="GO" id="GO:0016987">
    <property type="term" value="F:sigma factor activity"/>
    <property type="evidence" value="ECO:0007669"/>
    <property type="project" value="UniProtKB-KW"/>
</dbReference>
<keyword evidence="2" id="KW-0731">Sigma factor</keyword>
<dbReference type="InterPro" id="IPR014284">
    <property type="entry name" value="RNA_pol_sigma-70_dom"/>
</dbReference>
<dbReference type="PANTHER" id="PTHR30603:SF47">
    <property type="entry name" value="RNA POLYMERASE SIGMA FACTOR SIGD, CHLOROPLASTIC"/>
    <property type="match status" value="1"/>
</dbReference>
<feature type="domain" description="RNA polymerase sigma-70 region 4" evidence="7">
    <location>
        <begin position="199"/>
        <end position="241"/>
    </location>
</feature>
<dbReference type="OrthoDB" id="9783788at2"/>
<evidence type="ECO:0000259" key="7">
    <source>
        <dbReference type="Pfam" id="PF04545"/>
    </source>
</evidence>
<evidence type="ECO:0000259" key="6">
    <source>
        <dbReference type="Pfam" id="PF04542"/>
    </source>
</evidence>
<dbReference type="SUPFAM" id="SSF88946">
    <property type="entry name" value="Sigma2 domain of RNA polymerase sigma factors"/>
    <property type="match status" value="1"/>
</dbReference>
<dbReference type="SUPFAM" id="SSF88659">
    <property type="entry name" value="Sigma3 and sigma4 domains of RNA polymerase sigma factors"/>
    <property type="match status" value="2"/>
</dbReference>
<dbReference type="InterPro" id="IPR013324">
    <property type="entry name" value="RNA_pol_sigma_r3/r4-like"/>
</dbReference>
<proteinExistence type="predicted"/>
<dbReference type="Gene3D" id="1.20.140.160">
    <property type="match status" value="1"/>
</dbReference>
<name>A0A9X5BDQ2_9FIRM</name>
<evidence type="ECO:0000259" key="5">
    <source>
        <dbReference type="Pfam" id="PF04539"/>
    </source>
</evidence>
<dbReference type="EMBL" id="QZDT01000006">
    <property type="protein sequence ID" value="NBJ92086.1"/>
    <property type="molecule type" value="Genomic_DNA"/>
</dbReference>